<dbReference type="PANTHER" id="PTHR42834">
    <property type="entry name" value="ENDONUCLEASE/EXONUCLEASE/PHOSPHATASE FAMILY PROTEIN (AFU_ORTHOLOGUE AFUA_3G09210)"/>
    <property type="match status" value="1"/>
</dbReference>
<dbReference type="Proteomes" id="UP000823612">
    <property type="component" value="Unassembled WGS sequence"/>
</dbReference>
<comment type="caution">
    <text evidence="4">The sequence shown here is derived from an EMBL/GenBank/DDBJ whole genome shotgun (WGS) entry which is preliminary data.</text>
</comment>
<evidence type="ECO:0000259" key="3">
    <source>
        <dbReference type="Pfam" id="PF03372"/>
    </source>
</evidence>
<dbReference type="InterPro" id="IPR047971">
    <property type="entry name" value="ExeM-like"/>
</dbReference>
<dbReference type="Gene3D" id="3.60.10.10">
    <property type="entry name" value="Endonuclease/exonuclease/phosphatase"/>
    <property type="match status" value="1"/>
</dbReference>
<feature type="domain" description="Endonuclease/exonuclease/phosphatase" evidence="3">
    <location>
        <begin position="281"/>
        <end position="543"/>
    </location>
</feature>
<dbReference type="GO" id="GO:0004519">
    <property type="term" value="F:endonuclease activity"/>
    <property type="evidence" value="ECO:0007669"/>
    <property type="project" value="UniProtKB-KW"/>
</dbReference>
<reference evidence="4" key="1">
    <citation type="submission" date="2020-10" db="EMBL/GenBank/DDBJ databases">
        <authorList>
            <person name="Gilroy R."/>
        </authorList>
    </citation>
    <scope>NUCLEOTIDE SEQUENCE</scope>
    <source>
        <strain evidence="4">2889</strain>
    </source>
</reference>
<proteinExistence type="predicted"/>
<feature type="chain" id="PRO_5039380891" evidence="2">
    <location>
        <begin position="26"/>
        <end position="640"/>
    </location>
</feature>
<dbReference type="NCBIfam" id="NF033681">
    <property type="entry name" value="ExeM_NucH_DNase"/>
    <property type="match status" value="1"/>
</dbReference>
<dbReference type="NCBIfam" id="TIGR04183">
    <property type="entry name" value="Por_Secre_tail"/>
    <property type="match status" value="1"/>
</dbReference>
<dbReference type="InterPro" id="IPR036691">
    <property type="entry name" value="Endo/exonu/phosph_ase_sf"/>
</dbReference>
<evidence type="ECO:0000256" key="1">
    <source>
        <dbReference type="SAM" id="MobiDB-lite"/>
    </source>
</evidence>
<keyword evidence="4" id="KW-0378">Hydrolase</keyword>
<dbReference type="InterPro" id="IPR026444">
    <property type="entry name" value="Secre_tail"/>
</dbReference>
<dbReference type="Pfam" id="PF03372">
    <property type="entry name" value="Exo_endo_phos"/>
    <property type="match status" value="1"/>
</dbReference>
<feature type="signal peptide" evidence="2">
    <location>
        <begin position="1"/>
        <end position="25"/>
    </location>
</feature>
<dbReference type="SUPFAM" id="SSF56219">
    <property type="entry name" value="DNase I-like"/>
    <property type="match status" value="1"/>
</dbReference>
<feature type="compositionally biased region" description="Low complexity" evidence="1">
    <location>
        <begin position="405"/>
        <end position="414"/>
    </location>
</feature>
<name>A0A9D9DU81_9BACT</name>
<reference evidence="4" key="2">
    <citation type="journal article" date="2021" name="PeerJ">
        <title>Extensive microbial diversity within the chicken gut microbiome revealed by metagenomics and culture.</title>
        <authorList>
            <person name="Gilroy R."/>
            <person name="Ravi A."/>
            <person name="Getino M."/>
            <person name="Pursley I."/>
            <person name="Horton D.L."/>
            <person name="Alikhan N.F."/>
            <person name="Baker D."/>
            <person name="Gharbi K."/>
            <person name="Hall N."/>
            <person name="Watson M."/>
            <person name="Adriaenssens E.M."/>
            <person name="Foster-Nyarko E."/>
            <person name="Jarju S."/>
            <person name="Secka A."/>
            <person name="Antonio M."/>
            <person name="Oren A."/>
            <person name="Chaudhuri R.R."/>
            <person name="La Ragione R."/>
            <person name="Hildebrand F."/>
            <person name="Pallen M.J."/>
        </authorList>
    </citation>
    <scope>NUCLEOTIDE SEQUENCE</scope>
    <source>
        <strain evidence="4">2889</strain>
    </source>
</reference>
<evidence type="ECO:0000313" key="5">
    <source>
        <dbReference type="Proteomes" id="UP000823612"/>
    </source>
</evidence>
<dbReference type="InterPro" id="IPR005135">
    <property type="entry name" value="Endo/exonuclease/phosphatase"/>
</dbReference>
<organism evidence="4 5">
    <name type="scientific">Candidatus Pullibacteroides excrementavium</name>
    <dbReference type="NCBI Taxonomy" id="2840905"/>
    <lineage>
        <taxon>Bacteria</taxon>
        <taxon>Pseudomonadati</taxon>
        <taxon>Bacteroidota</taxon>
        <taxon>Bacteroidia</taxon>
        <taxon>Bacteroidales</taxon>
        <taxon>Candidatus Pullibacteroides</taxon>
    </lineage>
</organism>
<keyword evidence="2" id="KW-0732">Signal</keyword>
<dbReference type="PANTHER" id="PTHR42834:SF1">
    <property type="entry name" value="ENDONUCLEASE_EXONUCLEASE_PHOSPHATASE FAMILY PROTEIN (AFU_ORTHOLOGUE AFUA_3G09210)"/>
    <property type="match status" value="1"/>
</dbReference>
<keyword evidence="4" id="KW-0540">Nuclease</keyword>
<dbReference type="CDD" id="cd04486">
    <property type="entry name" value="YhcR_OBF_like"/>
    <property type="match status" value="1"/>
</dbReference>
<evidence type="ECO:0000313" key="4">
    <source>
        <dbReference type="EMBL" id="MBO8432793.1"/>
    </source>
</evidence>
<protein>
    <submittedName>
        <fullName evidence="4">ExeM/NucH family extracellular endonuclease</fullName>
    </submittedName>
</protein>
<feature type="region of interest" description="Disordered" evidence="1">
    <location>
        <begin position="405"/>
        <end position="426"/>
    </location>
</feature>
<evidence type="ECO:0000256" key="2">
    <source>
        <dbReference type="SAM" id="SignalP"/>
    </source>
</evidence>
<accession>A0A9D9DU81</accession>
<dbReference type="AlphaFoldDB" id="A0A9D9DU81"/>
<dbReference type="EMBL" id="JADIMZ010000088">
    <property type="protein sequence ID" value="MBO8432793.1"/>
    <property type="molecule type" value="Genomic_DNA"/>
</dbReference>
<keyword evidence="4" id="KW-0255">Endonuclease</keyword>
<gene>
    <name evidence="4" type="ORF">IAB08_05820</name>
</gene>
<sequence length="640" mass="70891">MRVSRRNFWRTALLGLFMAGMPVMAQTSVRICQIQGTGAASPLEGEEVRTEGVVTLALFGDGQLGGFFIQDTLGDGDAATSDGLFVYGRENVQAGDYVALTGTVTEYNGKTELTSVRDLEVLKQGVGIPYVPVSFPDGLADNYEAYEGMALMFTNPLYLNSTYDLRYDGSLELGSERLRSPTDYVEPGSEDYQAVLASNRQNRLVLDDGSTYRNPSPTPFLDRDGTCRTGQRVDTLYCVLDEVYEEYKVYAAEEIRWKGNARAAMPDEAALGDYALKVCGYNLEMFFADEAVQTERIVKLLDAVDADLFGLVEVGGGSAVITALVEALNEAKGREEYDYIRWAGHEQSSTYTLNHIVYRKSKLEPFGGYFMINSVNPLNRKLVQGFREIASGEAFVYSINHFKSKSGSGSGADADQGDGQGEYNSRRRQEAYAVVNKLSELRYHYETDRILVMGDLNSLYMEDPIRIFVDKGYEDQVHRFEPDSYTYCYDGQVQFLDYSLASAGMQPYVTGATVWHVNADEPSFLDYDRDETHQSGPYRASDHDPVIVGLNFSNVANASEPSASAMEVRLWPNPASDAFHVESSKAVDLSVYTLQGALVYRSGQASARHEVEAAGWSPGCYVVVARNRQGGLERMKLTVL</sequence>